<dbReference type="Proteomes" id="UP000076512">
    <property type="component" value="Unassembled WGS sequence"/>
</dbReference>
<comment type="caution">
    <text evidence="1">The sequence shown here is derived from an EMBL/GenBank/DDBJ whole genome shotgun (WGS) entry which is preliminary data.</text>
</comment>
<proteinExistence type="predicted"/>
<gene>
    <name evidence="1" type="ORF">AWN90_31950</name>
</gene>
<sequence>MTMYDNDIHPLRSRLAQRLEDEAIDAVVDVRARRRCHYNRAGLDPVTAAVQLWAETGHAPGWNTNLDDALDDGEEWAA</sequence>
<dbReference type="AlphaFoldDB" id="A0A164ME56"/>
<protein>
    <submittedName>
        <fullName evidence="1">Uncharacterized protein</fullName>
    </submittedName>
</protein>
<evidence type="ECO:0000313" key="2">
    <source>
        <dbReference type="Proteomes" id="UP000076512"/>
    </source>
</evidence>
<organism evidence="1 2">
    <name type="scientific">Nocardia terpenica</name>
    <dbReference type="NCBI Taxonomy" id="455432"/>
    <lineage>
        <taxon>Bacteria</taxon>
        <taxon>Bacillati</taxon>
        <taxon>Actinomycetota</taxon>
        <taxon>Actinomycetes</taxon>
        <taxon>Mycobacteriales</taxon>
        <taxon>Nocardiaceae</taxon>
        <taxon>Nocardia</taxon>
    </lineage>
</organism>
<name>A0A164ME56_9NOCA</name>
<evidence type="ECO:0000313" key="1">
    <source>
        <dbReference type="EMBL" id="KZM73279.1"/>
    </source>
</evidence>
<dbReference type="EMBL" id="LWGR01000007">
    <property type="protein sequence ID" value="KZM73279.1"/>
    <property type="molecule type" value="Genomic_DNA"/>
</dbReference>
<keyword evidence="2" id="KW-1185">Reference proteome</keyword>
<dbReference type="STRING" id="455432.AWN90_31950"/>
<reference evidence="1 2" key="1">
    <citation type="submission" date="2016-04" db="EMBL/GenBank/DDBJ databases">
        <authorList>
            <person name="Evans L.H."/>
            <person name="Alamgir A."/>
            <person name="Owens N."/>
            <person name="Weber N.D."/>
            <person name="Virtaneva K."/>
            <person name="Barbian K."/>
            <person name="Babar A."/>
            <person name="Rosenke K."/>
        </authorList>
    </citation>
    <scope>NUCLEOTIDE SEQUENCE [LARGE SCALE GENOMIC DNA]</scope>
    <source>
        <strain evidence="1 2">IFM 0406</strain>
    </source>
</reference>
<accession>A0A164ME56</accession>